<accession>A0A067L1Z2</accession>
<evidence type="ECO:0000256" key="1">
    <source>
        <dbReference type="SAM" id="MobiDB-lite"/>
    </source>
</evidence>
<dbReference type="PANTHER" id="PTHR38386:SF6">
    <property type="entry name" value="OS05G0426900 PROTEIN"/>
    <property type="match status" value="1"/>
</dbReference>
<dbReference type="AlphaFoldDB" id="A0A067L1Z2"/>
<dbReference type="Proteomes" id="UP000027138">
    <property type="component" value="Unassembled WGS sequence"/>
</dbReference>
<dbReference type="EMBL" id="KK914298">
    <property type="protein sequence ID" value="KDP42452.1"/>
    <property type="molecule type" value="Genomic_DNA"/>
</dbReference>
<dbReference type="PANTHER" id="PTHR38386">
    <property type="entry name" value="OS05G0426900 PROTEIN"/>
    <property type="match status" value="1"/>
</dbReference>
<organism evidence="2 3">
    <name type="scientific">Jatropha curcas</name>
    <name type="common">Barbados nut</name>
    <dbReference type="NCBI Taxonomy" id="180498"/>
    <lineage>
        <taxon>Eukaryota</taxon>
        <taxon>Viridiplantae</taxon>
        <taxon>Streptophyta</taxon>
        <taxon>Embryophyta</taxon>
        <taxon>Tracheophyta</taxon>
        <taxon>Spermatophyta</taxon>
        <taxon>Magnoliopsida</taxon>
        <taxon>eudicotyledons</taxon>
        <taxon>Gunneridae</taxon>
        <taxon>Pentapetalae</taxon>
        <taxon>rosids</taxon>
        <taxon>fabids</taxon>
        <taxon>Malpighiales</taxon>
        <taxon>Euphorbiaceae</taxon>
        <taxon>Crotonoideae</taxon>
        <taxon>Jatropheae</taxon>
        <taxon>Jatropha</taxon>
    </lineage>
</organism>
<gene>
    <name evidence="2" type="ORF">JCGZ_00249</name>
</gene>
<proteinExistence type="predicted"/>
<evidence type="ECO:0000313" key="2">
    <source>
        <dbReference type="EMBL" id="KDP42452.1"/>
    </source>
</evidence>
<keyword evidence="3" id="KW-1185">Reference proteome</keyword>
<sequence>MKGYSKIKIISSVQPRSMDISDPLFLEPTKANNYTDNTHFKKTQETNFSNLVNISPKPLTNKIKNQESPLSWIQEDQASNNNGEIFNSYKLKRNTSVSSGEIFNIQKLKRNSSVSSASTAIHSAVKKAFSMKRSSSVSERYCRIHDQSLAIPSTTCGGGDDDDDSLDTTRSMKRKNSKRILRACKKLLGL</sequence>
<reference evidence="2 3" key="1">
    <citation type="journal article" date="2014" name="PLoS ONE">
        <title>Global Analysis of Gene Expression Profiles in Physic Nut (Jatropha curcas L.) Seedlings Exposed to Salt Stress.</title>
        <authorList>
            <person name="Zhang L."/>
            <person name="Zhang C."/>
            <person name="Wu P."/>
            <person name="Chen Y."/>
            <person name="Li M."/>
            <person name="Jiang H."/>
            <person name="Wu G."/>
        </authorList>
    </citation>
    <scope>NUCLEOTIDE SEQUENCE [LARGE SCALE GENOMIC DNA]</scope>
    <source>
        <strain evidence="3">cv. GZQX0401</strain>
        <tissue evidence="2">Young leaves</tissue>
    </source>
</reference>
<name>A0A067L1Z2_JATCU</name>
<dbReference type="OrthoDB" id="1931397at2759"/>
<dbReference type="KEGG" id="jcu:105629671"/>
<feature type="region of interest" description="Disordered" evidence="1">
    <location>
        <begin position="154"/>
        <end position="173"/>
    </location>
</feature>
<protein>
    <submittedName>
        <fullName evidence="2">Uncharacterized protein</fullName>
    </submittedName>
</protein>
<evidence type="ECO:0000313" key="3">
    <source>
        <dbReference type="Proteomes" id="UP000027138"/>
    </source>
</evidence>